<evidence type="ECO:0000313" key="2">
    <source>
        <dbReference type="EMBL" id="ATP53432.1"/>
    </source>
</evidence>
<organism evidence="2 3">
    <name type="scientific">Collinsella aerofaciens</name>
    <dbReference type="NCBI Taxonomy" id="74426"/>
    <lineage>
        <taxon>Bacteria</taxon>
        <taxon>Bacillati</taxon>
        <taxon>Actinomycetota</taxon>
        <taxon>Coriobacteriia</taxon>
        <taxon>Coriobacteriales</taxon>
        <taxon>Coriobacteriaceae</taxon>
        <taxon>Collinsella</taxon>
    </lineage>
</organism>
<dbReference type="InterPro" id="IPR052977">
    <property type="entry name" value="Polyferredoxin-like_ET"/>
</dbReference>
<dbReference type="AlphaFoldDB" id="A0A2D1TVP4"/>
<dbReference type="PANTHER" id="PTHR43193:SF2">
    <property type="entry name" value="POLYFERREDOXIN PROTEIN FWDF"/>
    <property type="match status" value="1"/>
</dbReference>
<dbReference type="RefSeq" id="WP_099431608.1">
    <property type="nucleotide sequence ID" value="NZ_JAJBLX010000002.1"/>
</dbReference>
<dbReference type="PANTHER" id="PTHR43193">
    <property type="match status" value="1"/>
</dbReference>
<name>A0A2D1TVP4_9ACTN</name>
<dbReference type="Pfam" id="PF04432">
    <property type="entry name" value="FrhB_FdhB_C"/>
    <property type="match status" value="1"/>
</dbReference>
<protein>
    <recommendedName>
        <fullName evidence="1">Coenzyme F420 hydrogenase/dehydrogenase beta subunit C-terminal domain-containing protein</fullName>
    </recommendedName>
</protein>
<dbReference type="KEGG" id="caer:CSV91_02090"/>
<dbReference type="InterPro" id="IPR007525">
    <property type="entry name" value="FrhB_FdhB_C"/>
</dbReference>
<gene>
    <name evidence="2" type="ORF">CSV91_02090</name>
</gene>
<proteinExistence type="predicted"/>
<sequence length="354" mass="39981">MQHHPDSPKPCLPVRVLALRDKDYESLSRSASGGAFAVLARAMLARGGAVFGAELCEDNIVRITCVEDVSELWRLQGSKYVQCSPNGSFDHCRELLESGRDVLFSGTPCLVYALKSYLARKGLRACSGKLVTVDLVCHGVTSPELFRLYVAWLESKLKAVPGSLRYTFRSKNRPWGLYYYYYYTSAIDLKRKEAIGPYSDDPYYRAFLSGKYYRKSCYSCRFAQPERVGDITIGDYWGIEKAHPDFYDARGVSLAMLNTPVGLRYFEEECADGCTWVESDLERASAENVNLLHPSRRAPEDEAAAAELYRAVASGDSDLIFGKFLRQRGIKGLLKDCLPHDWIECVRTLKNRFK</sequence>
<feature type="domain" description="Coenzyme F420 hydrogenase/dehydrogenase beta subunit C-terminal" evidence="1">
    <location>
        <begin position="100"/>
        <end position="275"/>
    </location>
</feature>
<reference evidence="2 3" key="1">
    <citation type="submission" date="2017-10" db="EMBL/GenBank/DDBJ databases">
        <title>Complete genome sequence of Collinsella aerofaciens isolated from the gut of a healthy adult Indian.</title>
        <authorList>
            <person name="Bag S."/>
            <person name="Ghosh T.S."/>
            <person name="Das B."/>
        </authorList>
    </citation>
    <scope>NUCLEOTIDE SEQUENCE [LARGE SCALE GENOMIC DNA]</scope>
    <source>
        <strain evidence="3">indica</strain>
    </source>
</reference>
<dbReference type="EMBL" id="CP024160">
    <property type="protein sequence ID" value="ATP53432.1"/>
    <property type="molecule type" value="Genomic_DNA"/>
</dbReference>
<evidence type="ECO:0000313" key="3">
    <source>
        <dbReference type="Proteomes" id="UP000225608"/>
    </source>
</evidence>
<evidence type="ECO:0000259" key="1">
    <source>
        <dbReference type="Pfam" id="PF04432"/>
    </source>
</evidence>
<accession>A0A2D1TVP4</accession>
<dbReference type="Proteomes" id="UP000225608">
    <property type="component" value="Chromosome"/>
</dbReference>